<keyword evidence="2" id="KW-1185">Reference proteome</keyword>
<sequence length="25" mass="2863">AQERARVLVRRALVQAVQYAESFMA</sequence>
<name>A0AAE1F0W2_PETCI</name>
<accession>A0AAE1F0W2</accession>
<proteinExistence type="predicted"/>
<organism evidence="1 2">
    <name type="scientific">Petrolisthes cinctipes</name>
    <name type="common">Flat porcelain crab</name>
    <dbReference type="NCBI Taxonomy" id="88211"/>
    <lineage>
        <taxon>Eukaryota</taxon>
        <taxon>Metazoa</taxon>
        <taxon>Ecdysozoa</taxon>
        <taxon>Arthropoda</taxon>
        <taxon>Crustacea</taxon>
        <taxon>Multicrustacea</taxon>
        <taxon>Malacostraca</taxon>
        <taxon>Eumalacostraca</taxon>
        <taxon>Eucarida</taxon>
        <taxon>Decapoda</taxon>
        <taxon>Pleocyemata</taxon>
        <taxon>Anomura</taxon>
        <taxon>Galatheoidea</taxon>
        <taxon>Porcellanidae</taxon>
        <taxon>Petrolisthes</taxon>
    </lineage>
</organism>
<protein>
    <submittedName>
        <fullName evidence="1">Uncharacterized protein</fullName>
    </submittedName>
</protein>
<reference evidence="1" key="1">
    <citation type="submission" date="2023-10" db="EMBL/GenBank/DDBJ databases">
        <title>Genome assemblies of two species of porcelain crab, Petrolisthes cinctipes and Petrolisthes manimaculis (Anomura: Porcellanidae).</title>
        <authorList>
            <person name="Angst P."/>
        </authorList>
    </citation>
    <scope>NUCLEOTIDE SEQUENCE</scope>
    <source>
        <strain evidence="1">PB745_01</strain>
        <tissue evidence="1">Gill</tissue>
    </source>
</reference>
<evidence type="ECO:0000313" key="2">
    <source>
        <dbReference type="Proteomes" id="UP001286313"/>
    </source>
</evidence>
<dbReference type="EMBL" id="JAWQEG010003738">
    <property type="protein sequence ID" value="KAK3864693.1"/>
    <property type="molecule type" value="Genomic_DNA"/>
</dbReference>
<dbReference type="AlphaFoldDB" id="A0AAE1F0W2"/>
<gene>
    <name evidence="1" type="ORF">Pcinc_029634</name>
</gene>
<comment type="caution">
    <text evidence="1">The sequence shown here is derived from an EMBL/GenBank/DDBJ whole genome shotgun (WGS) entry which is preliminary data.</text>
</comment>
<evidence type="ECO:0000313" key="1">
    <source>
        <dbReference type="EMBL" id="KAK3864693.1"/>
    </source>
</evidence>
<feature type="non-terminal residue" evidence="1">
    <location>
        <position position="1"/>
    </location>
</feature>
<dbReference type="Proteomes" id="UP001286313">
    <property type="component" value="Unassembled WGS sequence"/>
</dbReference>